<evidence type="ECO:0000313" key="7">
    <source>
        <dbReference type="Proteomes" id="UP000650511"/>
    </source>
</evidence>
<sequence>MSTSSVPRSPAARDYPLEQIAASIQDERRRVSVLGEVRELVFGAQDGLVSTLAVVAAVVGASSDNRAVLVAGLAAAVAGIFSMAVGEYMGSKSQDEIFDWHLDDERREVVERPAEAEAEVAWLFMEEGMPADDAREVARLVARHPDSLLATMVAKELGLTSALGRETVGSPLRGALVMGGAFAGGALVPVLPFLFAEGEGALVLATLSTGGVLFAIGAVKARWTARSWWASGLEILSLAGFAGILGYLFGTVLPTLLGVGGW</sequence>
<dbReference type="Proteomes" id="UP000650511">
    <property type="component" value="Unassembled WGS sequence"/>
</dbReference>
<keyword evidence="7" id="KW-1185">Reference proteome</keyword>
<dbReference type="PANTHER" id="PTHR31851">
    <property type="entry name" value="FE(2+)/MN(2+) TRANSPORTER PCL1"/>
    <property type="match status" value="1"/>
</dbReference>
<feature type="transmembrane region" description="Helical" evidence="5">
    <location>
        <begin position="175"/>
        <end position="195"/>
    </location>
</feature>
<feature type="transmembrane region" description="Helical" evidence="5">
    <location>
        <begin position="201"/>
        <end position="223"/>
    </location>
</feature>
<comment type="subcellular location">
    <subcellularLocation>
        <location evidence="1">Endomembrane system</location>
        <topology evidence="1">Multi-pass membrane protein</topology>
    </subcellularLocation>
</comment>
<keyword evidence="4 5" id="KW-0472">Membrane</keyword>
<keyword evidence="3 5" id="KW-1133">Transmembrane helix</keyword>
<dbReference type="InterPro" id="IPR008217">
    <property type="entry name" value="Ccc1_fam"/>
</dbReference>
<evidence type="ECO:0000256" key="2">
    <source>
        <dbReference type="ARBA" id="ARBA00022692"/>
    </source>
</evidence>
<name>A0A8J3AGR3_9ACTN</name>
<reference evidence="6" key="2">
    <citation type="submission" date="2020-09" db="EMBL/GenBank/DDBJ databases">
        <authorList>
            <person name="Sun Q."/>
            <person name="Zhou Y."/>
        </authorList>
    </citation>
    <scope>NUCLEOTIDE SEQUENCE</scope>
    <source>
        <strain evidence="6">CGMCC 1.14988</strain>
    </source>
</reference>
<dbReference type="OrthoDB" id="9789677at2"/>
<evidence type="ECO:0000256" key="1">
    <source>
        <dbReference type="ARBA" id="ARBA00004127"/>
    </source>
</evidence>
<keyword evidence="2 5" id="KW-0812">Transmembrane</keyword>
<evidence type="ECO:0000256" key="5">
    <source>
        <dbReference type="SAM" id="Phobius"/>
    </source>
</evidence>
<proteinExistence type="predicted"/>
<evidence type="ECO:0000313" key="6">
    <source>
        <dbReference type="EMBL" id="GGI08050.1"/>
    </source>
</evidence>
<dbReference type="RefSeq" id="WP_130648988.1">
    <property type="nucleotide sequence ID" value="NZ_BMHA01000010.1"/>
</dbReference>
<evidence type="ECO:0000256" key="4">
    <source>
        <dbReference type="ARBA" id="ARBA00023136"/>
    </source>
</evidence>
<comment type="caution">
    <text evidence="6">The sequence shown here is derived from an EMBL/GenBank/DDBJ whole genome shotgun (WGS) entry which is preliminary data.</text>
</comment>
<dbReference type="GO" id="GO:0012505">
    <property type="term" value="C:endomembrane system"/>
    <property type="evidence" value="ECO:0007669"/>
    <property type="project" value="UniProtKB-SubCell"/>
</dbReference>
<protein>
    <submittedName>
        <fullName evidence="6">Membrane protein</fullName>
    </submittedName>
</protein>
<dbReference type="GO" id="GO:0005384">
    <property type="term" value="F:manganese ion transmembrane transporter activity"/>
    <property type="evidence" value="ECO:0007669"/>
    <property type="project" value="InterPro"/>
</dbReference>
<organism evidence="6 7">
    <name type="scientific">Egicoccus halophilus</name>
    <dbReference type="NCBI Taxonomy" id="1670830"/>
    <lineage>
        <taxon>Bacteria</taxon>
        <taxon>Bacillati</taxon>
        <taxon>Actinomycetota</taxon>
        <taxon>Nitriliruptoria</taxon>
        <taxon>Egicoccales</taxon>
        <taxon>Egicoccaceae</taxon>
        <taxon>Egicoccus</taxon>
    </lineage>
</organism>
<gene>
    <name evidence="6" type="ORF">GCM10011354_27140</name>
</gene>
<dbReference type="EMBL" id="BMHA01000010">
    <property type="protein sequence ID" value="GGI08050.1"/>
    <property type="molecule type" value="Genomic_DNA"/>
</dbReference>
<dbReference type="Pfam" id="PF01988">
    <property type="entry name" value="VIT1"/>
    <property type="match status" value="1"/>
</dbReference>
<dbReference type="GO" id="GO:0030026">
    <property type="term" value="P:intracellular manganese ion homeostasis"/>
    <property type="evidence" value="ECO:0007669"/>
    <property type="project" value="InterPro"/>
</dbReference>
<evidence type="ECO:0000256" key="3">
    <source>
        <dbReference type="ARBA" id="ARBA00022989"/>
    </source>
</evidence>
<feature type="transmembrane region" description="Helical" evidence="5">
    <location>
        <begin position="67"/>
        <end position="85"/>
    </location>
</feature>
<dbReference type="AlphaFoldDB" id="A0A8J3AGR3"/>
<feature type="transmembrane region" description="Helical" evidence="5">
    <location>
        <begin position="235"/>
        <end position="257"/>
    </location>
</feature>
<reference evidence="6" key="1">
    <citation type="journal article" date="2014" name="Int. J. Syst. Evol. Microbiol.">
        <title>Complete genome sequence of Corynebacterium casei LMG S-19264T (=DSM 44701T), isolated from a smear-ripened cheese.</title>
        <authorList>
            <consortium name="US DOE Joint Genome Institute (JGI-PGF)"/>
            <person name="Walter F."/>
            <person name="Albersmeier A."/>
            <person name="Kalinowski J."/>
            <person name="Ruckert C."/>
        </authorList>
    </citation>
    <scope>NUCLEOTIDE SEQUENCE</scope>
    <source>
        <strain evidence="6">CGMCC 1.14988</strain>
    </source>
</reference>
<accession>A0A8J3AGR3</accession>